<dbReference type="PANTHER" id="PTHR11183">
    <property type="entry name" value="GLYCOGENIN SUBFAMILY MEMBER"/>
    <property type="match status" value="1"/>
</dbReference>
<accession>A0A875S0E4</accession>
<keyword evidence="2" id="KW-1185">Reference proteome</keyword>
<proteinExistence type="predicted"/>
<protein>
    <recommendedName>
        <fullName evidence="3">Glycosyltransferase family 8 protein</fullName>
    </recommendedName>
</protein>
<evidence type="ECO:0008006" key="3">
    <source>
        <dbReference type="Google" id="ProtNLM"/>
    </source>
</evidence>
<name>A0A875S0E4_EENNA</name>
<dbReference type="SUPFAM" id="SSF53448">
    <property type="entry name" value="Nucleotide-diphospho-sugar transferases"/>
    <property type="match status" value="1"/>
</dbReference>
<dbReference type="RefSeq" id="XP_038777993.1">
    <property type="nucleotide sequence ID" value="XM_038922065.1"/>
</dbReference>
<dbReference type="GeneID" id="62195158"/>
<dbReference type="InterPro" id="IPR029044">
    <property type="entry name" value="Nucleotide-diphossugar_trans"/>
</dbReference>
<reference evidence="1" key="1">
    <citation type="submission" date="2020-10" db="EMBL/GenBank/DDBJ databases">
        <authorList>
            <person name="Roach M.J.R."/>
        </authorList>
    </citation>
    <scope>NUCLEOTIDE SEQUENCE</scope>
    <source>
        <strain evidence="1">CBS 1945</strain>
    </source>
</reference>
<dbReference type="InterPro" id="IPR002495">
    <property type="entry name" value="Glyco_trans_8"/>
</dbReference>
<organism evidence="1 2">
    <name type="scientific">Eeniella nana</name>
    <name type="common">Yeast</name>
    <name type="synonym">Brettanomyces nanus</name>
    <dbReference type="NCBI Taxonomy" id="13502"/>
    <lineage>
        <taxon>Eukaryota</taxon>
        <taxon>Fungi</taxon>
        <taxon>Dikarya</taxon>
        <taxon>Ascomycota</taxon>
        <taxon>Saccharomycotina</taxon>
        <taxon>Pichiomycetes</taxon>
        <taxon>Pichiales</taxon>
        <taxon>Pichiaceae</taxon>
        <taxon>Brettanomyces</taxon>
    </lineage>
</organism>
<sequence length="319" mass="37100">MTIEMQDTDLSNDKKIWATLITNSRYVPGVITLDYSLKKANSKYRLVAMYTEQLDLESLKALTCRHIAIRKIHQLKPPTESPELSNDPRFRDCWSKLYIFKLVQFQRIVELDSDMVVMQNMDELMDIPLDSHTVFASTPACVCNPFKLSHYPSDWIPSNCSFTQYHEKKRLSLDPQDSYWQYKGPHASMGLKKCNGGLIVIEPNLDNYNEILAVLGDPTRTALYQFPDQELLADVFEGRWLCLSYVYNSLKTFTQCHPDLWDINRVKNIHFIITPKPWQVRRGDFDDPTGTFVYWWDVNDERIALEKKIGIVDGFSIPV</sequence>
<dbReference type="Pfam" id="PF01501">
    <property type="entry name" value="Glyco_transf_8"/>
    <property type="match status" value="1"/>
</dbReference>
<dbReference type="EMBL" id="CP064812">
    <property type="protein sequence ID" value="QPG74428.1"/>
    <property type="molecule type" value="Genomic_DNA"/>
</dbReference>
<dbReference type="KEGG" id="bnn:FOA43_001757"/>
<dbReference type="InterPro" id="IPR050587">
    <property type="entry name" value="GNT1/Glycosyltrans_8"/>
</dbReference>
<dbReference type="GO" id="GO:0016757">
    <property type="term" value="F:glycosyltransferase activity"/>
    <property type="evidence" value="ECO:0007669"/>
    <property type="project" value="InterPro"/>
</dbReference>
<dbReference type="OrthoDB" id="2014201at2759"/>
<evidence type="ECO:0000313" key="1">
    <source>
        <dbReference type="EMBL" id="QPG74428.1"/>
    </source>
</evidence>
<evidence type="ECO:0000313" key="2">
    <source>
        <dbReference type="Proteomes" id="UP000662931"/>
    </source>
</evidence>
<dbReference type="Gene3D" id="3.90.550.10">
    <property type="entry name" value="Spore Coat Polysaccharide Biosynthesis Protein SpsA, Chain A"/>
    <property type="match status" value="1"/>
</dbReference>
<dbReference type="AlphaFoldDB" id="A0A875S0E4"/>
<gene>
    <name evidence="1" type="ORF">FOA43_001757</name>
</gene>
<dbReference type="Proteomes" id="UP000662931">
    <property type="component" value="Chromosome 1"/>
</dbReference>